<name>A0AAV9X567_9PEZI</name>
<dbReference type="InterPro" id="IPR027417">
    <property type="entry name" value="P-loop_NTPase"/>
</dbReference>
<keyword evidence="6" id="KW-0694">RNA-binding</keyword>
<keyword evidence="11" id="KW-1185">Reference proteome</keyword>
<dbReference type="EMBL" id="JAVHJO010000009">
    <property type="protein sequence ID" value="KAK6537219.1"/>
    <property type="molecule type" value="Genomic_DNA"/>
</dbReference>
<dbReference type="GO" id="GO:0016787">
    <property type="term" value="F:hydrolase activity"/>
    <property type="evidence" value="ECO:0007669"/>
    <property type="project" value="UniProtKB-KW"/>
</dbReference>
<dbReference type="SUPFAM" id="SSF52540">
    <property type="entry name" value="P-loop containing nucleoside triphosphate hydrolases"/>
    <property type="match status" value="1"/>
</dbReference>
<gene>
    <name evidence="10" type="primary">TIF1_3</name>
    <name evidence="10" type="ORF">TWF694_011416</name>
</gene>
<dbReference type="PANTHER" id="PTHR47959:SF1">
    <property type="entry name" value="ATP-DEPENDENT RNA HELICASE DBPA"/>
    <property type="match status" value="1"/>
</dbReference>
<keyword evidence="5" id="KW-0067">ATP-binding</keyword>
<evidence type="ECO:0000256" key="7">
    <source>
        <dbReference type="ARBA" id="ARBA00047984"/>
    </source>
</evidence>
<dbReference type="GO" id="GO:0005524">
    <property type="term" value="F:ATP binding"/>
    <property type="evidence" value="ECO:0007669"/>
    <property type="project" value="UniProtKB-KW"/>
</dbReference>
<keyword evidence="3" id="KW-0378">Hydrolase</keyword>
<dbReference type="Gene3D" id="3.40.50.300">
    <property type="entry name" value="P-loop containing nucleotide triphosphate hydrolases"/>
    <property type="match status" value="1"/>
</dbReference>
<evidence type="ECO:0000313" key="10">
    <source>
        <dbReference type="EMBL" id="KAK6537219.1"/>
    </source>
</evidence>
<organism evidence="10 11">
    <name type="scientific">Orbilia ellipsospora</name>
    <dbReference type="NCBI Taxonomy" id="2528407"/>
    <lineage>
        <taxon>Eukaryota</taxon>
        <taxon>Fungi</taxon>
        <taxon>Dikarya</taxon>
        <taxon>Ascomycota</taxon>
        <taxon>Pezizomycotina</taxon>
        <taxon>Orbiliomycetes</taxon>
        <taxon>Orbiliales</taxon>
        <taxon>Orbiliaceae</taxon>
        <taxon>Orbilia</taxon>
    </lineage>
</organism>
<dbReference type="SMART" id="SM00487">
    <property type="entry name" value="DEXDc"/>
    <property type="match status" value="1"/>
</dbReference>
<feature type="domain" description="Helicase ATP-binding" evidence="9">
    <location>
        <begin position="62"/>
        <end position="232"/>
    </location>
</feature>
<evidence type="ECO:0000256" key="8">
    <source>
        <dbReference type="SAM" id="MobiDB-lite"/>
    </source>
</evidence>
<dbReference type="InterPro" id="IPR050079">
    <property type="entry name" value="DEAD_box_RNA_helicase"/>
</dbReference>
<dbReference type="InterPro" id="IPR014001">
    <property type="entry name" value="Helicase_ATP-bd"/>
</dbReference>
<dbReference type="GO" id="GO:0003724">
    <property type="term" value="F:RNA helicase activity"/>
    <property type="evidence" value="ECO:0007669"/>
    <property type="project" value="UniProtKB-EC"/>
</dbReference>
<evidence type="ECO:0000256" key="4">
    <source>
        <dbReference type="ARBA" id="ARBA00022806"/>
    </source>
</evidence>
<accession>A0AAV9X567</accession>
<sequence>MAHGTVADINDRVTSEPSPIGSGGAEVSITETFENMMLKTELLRGIRALSLEYPSPFQQKVTLPIINGHDIVVNAQSGSGKTIGFVISALQRIDTTKFSCQVLILAPTREAAQHIKNFVDGLSHFMGIKSCALIGGSRMQDTVAALEQGCQLAVGTPGRVLDCVQRILLATDDIRLVVVDGADEISWNGLITFVSDILQSLSKGTQFVLVSPSMPDNVVELTRKFMLKPLRISVWNENSVQLLEEK</sequence>
<dbReference type="GO" id="GO:0003723">
    <property type="term" value="F:RNA binding"/>
    <property type="evidence" value="ECO:0007669"/>
    <property type="project" value="UniProtKB-KW"/>
</dbReference>
<dbReference type="GO" id="GO:0003743">
    <property type="term" value="F:translation initiation factor activity"/>
    <property type="evidence" value="ECO:0007669"/>
    <property type="project" value="UniProtKB-KW"/>
</dbReference>
<protein>
    <recommendedName>
        <fullName evidence="1">RNA helicase</fullName>
        <ecNumber evidence="1">3.6.4.13</ecNumber>
    </recommendedName>
</protein>
<comment type="caution">
    <text evidence="10">The sequence shown here is derived from an EMBL/GenBank/DDBJ whole genome shotgun (WGS) entry which is preliminary data.</text>
</comment>
<comment type="catalytic activity">
    <reaction evidence="7">
        <text>ATP + H2O = ADP + phosphate + H(+)</text>
        <dbReference type="Rhea" id="RHEA:13065"/>
        <dbReference type="ChEBI" id="CHEBI:15377"/>
        <dbReference type="ChEBI" id="CHEBI:15378"/>
        <dbReference type="ChEBI" id="CHEBI:30616"/>
        <dbReference type="ChEBI" id="CHEBI:43474"/>
        <dbReference type="ChEBI" id="CHEBI:456216"/>
        <dbReference type="EC" id="3.6.4.13"/>
    </reaction>
</comment>
<dbReference type="PROSITE" id="PS51192">
    <property type="entry name" value="HELICASE_ATP_BIND_1"/>
    <property type="match status" value="1"/>
</dbReference>
<evidence type="ECO:0000256" key="5">
    <source>
        <dbReference type="ARBA" id="ARBA00022840"/>
    </source>
</evidence>
<dbReference type="GO" id="GO:0005829">
    <property type="term" value="C:cytosol"/>
    <property type="evidence" value="ECO:0007669"/>
    <property type="project" value="TreeGrafter"/>
</dbReference>
<proteinExistence type="predicted"/>
<dbReference type="InterPro" id="IPR011545">
    <property type="entry name" value="DEAD/DEAH_box_helicase_dom"/>
</dbReference>
<dbReference type="AlphaFoldDB" id="A0AAV9X567"/>
<evidence type="ECO:0000256" key="1">
    <source>
        <dbReference type="ARBA" id="ARBA00012552"/>
    </source>
</evidence>
<evidence type="ECO:0000256" key="6">
    <source>
        <dbReference type="ARBA" id="ARBA00022884"/>
    </source>
</evidence>
<dbReference type="EC" id="3.6.4.13" evidence="1"/>
<keyword evidence="2" id="KW-0547">Nucleotide-binding</keyword>
<dbReference type="PANTHER" id="PTHR47959">
    <property type="entry name" value="ATP-DEPENDENT RNA HELICASE RHLE-RELATED"/>
    <property type="match status" value="1"/>
</dbReference>
<dbReference type="Proteomes" id="UP001365542">
    <property type="component" value="Unassembled WGS sequence"/>
</dbReference>
<dbReference type="Pfam" id="PF00270">
    <property type="entry name" value="DEAD"/>
    <property type="match status" value="1"/>
</dbReference>
<keyword evidence="4" id="KW-0347">Helicase</keyword>
<evidence type="ECO:0000256" key="2">
    <source>
        <dbReference type="ARBA" id="ARBA00022741"/>
    </source>
</evidence>
<reference evidence="10 11" key="1">
    <citation type="submission" date="2019-10" db="EMBL/GenBank/DDBJ databases">
        <authorList>
            <person name="Palmer J.M."/>
        </authorList>
    </citation>
    <scope>NUCLEOTIDE SEQUENCE [LARGE SCALE GENOMIC DNA]</scope>
    <source>
        <strain evidence="10 11">TWF694</strain>
    </source>
</reference>
<feature type="region of interest" description="Disordered" evidence="8">
    <location>
        <begin position="1"/>
        <end position="25"/>
    </location>
</feature>
<evidence type="ECO:0000313" key="11">
    <source>
        <dbReference type="Proteomes" id="UP001365542"/>
    </source>
</evidence>
<evidence type="ECO:0000259" key="9">
    <source>
        <dbReference type="PROSITE" id="PS51192"/>
    </source>
</evidence>
<keyword evidence="10" id="KW-0396">Initiation factor</keyword>
<keyword evidence="10" id="KW-0648">Protein biosynthesis</keyword>
<evidence type="ECO:0000256" key="3">
    <source>
        <dbReference type="ARBA" id="ARBA00022801"/>
    </source>
</evidence>